<gene>
    <name evidence="11" type="ORF">SI8410_05006781</name>
</gene>
<evidence type="ECO:0000259" key="10">
    <source>
        <dbReference type="PROSITE" id="PS51032"/>
    </source>
</evidence>
<evidence type="ECO:0000256" key="4">
    <source>
        <dbReference type="ARBA" id="ARBA00023125"/>
    </source>
</evidence>
<evidence type="ECO:0000256" key="6">
    <source>
        <dbReference type="ARBA" id="ARBA00023163"/>
    </source>
</evidence>
<comment type="subcellular location">
    <subcellularLocation>
        <location evidence="1">Nucleus</location>
    </subcellularLocation>
</comment>
<name>A0A7I8KGA0_SPIIN</name>
<feature type="domain" description="AP2/ERF" evidence="10">
    <location>
        <begin position="77"/>
        <end position="134"/>
    </location>
</feature>
<keyword evidence="2" id="KW-0936">Ethylene signaling pathway</keyword>
<dbReference type="PRINTS" id="PR00367">
    <property type="entry name" value="ETHRSPELEMNT"/>
</dbReference>
<dbReference type="SMART" id="SM00380">
    <property type="entry name" value="AP2"/>
    <property type="match status" value="1"/>
</dbReference>
<evidence type="ECO:0000256" key="8">
    <source>
        <dbReference type="ARBA" id="ARBA00024343"/>
    </source>
</evidence>
<evidence type="ECO:0000313" key="11">
    <source>
        <dbReference type="EMBL" id="CAA7396118.1"/>
    </source>
</evidence>
<dbReference type="CDD" id="cd00018">
    <property type="entry name" value="AP2"/>
    <property type="match status" value="1"/>
</dbReference>
<evidence type="ECO:0000256" key="9">
    <source>
        <dbReference type="SAM" id="MobiDB-lite"/>
    </source>
</evidence>
<dbReference type="EMBL" id="LR746268">
    <property type="protein sequence ID" value="CAA7396118.1"/>
    <property type="molecule type" value="Genomic_DNA"/>
</dbReference>
<evidence type="ECO:0000256" key="3">
    <source>
        <dbReference type="ARBA" id="ARBA00023015"/>
    </source>
</evidence>
<organism evidence="11 12">
    <name type="scientific">Spirodela intermedia</name>
    <name type="common">Intermediate duckweed</name>
    <dbReference type="NCBI Taxonomy" id="51605"/>
    <lineage>
        <taxon>Eukaryota</taxon>
        <taxon>Viridiplantae</taxon>
        <taxon>Streptophyta</taxon>
        <taxon>Embryophyta</taxon>
        <taxon>Tracheophyta</taxon>
        <taxon>Spermatophyta</taxon>
        <taxon>Magnoliopsida</taxon>
        <taxon>Liliopsida</taxon>
        <taxon>Araceae</taxon>
        <taxon>Lemnoideae</taxon>
        <taxon>Spirodela</taxon>
    </lineage>
</organism>
<evidence type="ECO:0000256" key="7">
    <source>
        <dbReference type="ARBA" id="ARBA00023242"/>
    </source>
</evidence>
<dbReference type="GO" id="GO:0000976">
    <property type="term" value="F:transcription cis-regulatory region binding"/>
    <property type="evidence" value="ECO:0007669"/>
    <property type="project" value="UniProtKB-ARBA"/>
</dbReference>
<dbReference type="PROSITE" id="PS51032">
    <property type="entry name" value="AP2_ERF"/>
    <property type="match status" value="1"/>
</dbReference>
<keyword evidence="6" id="KW-0804">Transcription</keyword>
<keyword evidence="5" id="KW-0010">Activator</keyword>
<keyword evidence="12" id="KW-1185">Reference proteome</keyword>
<keyword evidence="7" id="KW-0539">Nucleus</keyword>
<dbReference type="SUPFAM" id="SSF54171">
    <property type="entry name" value="DNA-binding domain"/>
    <property type="match status" value="1"/>
</dbReference>
<dbReference type="AlphaFoldDB" id="A0A7I8KGA0"/>
<protein>
    <recommendedName>
        <fullName evidence="10">AP2/ERF domain-containing protein</fullName>
    </recommendedName>
</protein>
<dbReference type="FunFam" id="3.30.730.10:FF:000001">
    <property type="entry name" value="Ethylene-responsive transcription factor 2"/>
    <property type="match status" value="1"/>
</dbReference>
<accession>A0A7I8KGA0</accession>
<dbReference type="GO" id="GO:0003700">
    <property type="term" value="F:DNA-binding transcription factor activity"/>
    <property type="evidence" value="ECO:0007669"/>
    <property type="project" value="InterPro"/>
</dbReference>
<dbReference type="PANTHER" id="PTHR31657:SF40">
    <property type="entry name" value="ETHYLENE-RESPONSIVE TRANSCRIPTION FACTOR ERF062"/>
    <property type="match status" value="1"/>
</dbReference>
<proteinExistence type="inferred from homology"/>
<evidence type="ECO:0000256" key="1">
    <source>
        <dbReference type="ARBA" id="ARBA00004123"/>
    </source>
</evidence>
<reference evidence="11" key="1">
    <citation type="submission" date="2020-02" db="EMBL/GenBank/DDBJ databases">
        <authorList>
            <person name="Scholz U."/>
            <person name="Mascher M."/>
            <person name="Fiebig A."/>
        </authorList>
    </citation>
    <scope>NUCLEOTIDE SEQUENCE</scope>
</reference>
<dbReference type="InterPro" id="IPR001471">
    <property type="entry name" value="AP2/ERF_dom"/>
</dbReference>
<dbReference type="InterPro" id="IPR016177">
    <property type="entry name" value="DNA-bd_dom_sf"/>
</dbReference>
<dbReference type="GO" id="GO:0009873">
    <property type="term" value="P:ethylene-activated signaling pathway"/>
    <property type="evidence" value="ECO:0007669"/>
    <property type="project" value="UniProtKB-KW"/>
</dbReference>
<dbReference type="GO" id="GO:0005634">
    <property type="term" value="C:nucleus"/>
    <property type="evidence" value="ECO:0007669"/>
    <property type="project" value="UniProtKB-SubCell"/>
</dbReference>
<evidence type="ECO:0000256" key="2">
    <source>
        <dbReference type="ARBA" id="ARBA00022745"/>
    </source>
</evidence>
<feature type="region of interest" description="Disordered" evidence="9">
    <location>
        <begin position="165"/>
        <end position="231"/>
    </location>
</feature>
<dbReference type="PANTHER" id="PTHR31657">
    <property type="entry name" value="ETHYLENE-RESPONSIVE TRANSCRIPTION FACTOR ERF061"/>
    <property type="match status" value="1"/>
</dbReference>
<dbReference type="InterPro" id="IPR036955">
    <property type="entry name" value="AP2/ERF_dom_sf"/>
</dbReference>
<feature type="compositionally biased region" description="Basic and acidic residues" evidence="9">
    <location>
        <begin position="213"/>
        <end position="224"/>
    </location>
</feature>
<dbReference type="Gene3D" id="3.30.730.10">
    <property type="entry name" value="AP2/ERF domain"/>
    <property type="match status" value="1"/>
</dbReference>
<evidence type="ECO:0000313" key="12">
    <source>
        <dbReference type="Proteomes" id="UP000663760"/>
    </source>
</evidence>
<dbReference type="OrthoDB" id="777275at2759"/>
<dbReference type="InterPro" id="IPR051758">
    <property type="entry name" value="ERF/AP2-like"/>
</dbReference>
<dbReference type="Proteomes" id="UP000663760">
    <property type="component" value="Chromosome 5"/>
</dbReference>
<sequence>MAAEEYRQLLLAAAATARRSPADESLPPPPAFSLLPAAGEPSASDWLHQLHRCRGQEFHFAGDGGAATAAPTKVQRMFRGVRQRQWGKWVAEIRLPRNRTRVWLGTFNTAEDAAMAYDAAAYHLRGAHANLNFPHLLYRLLAAGDHPAGDDLHSATVSLLEAKIKASSSDGSPHAPPLPPATPPPRAGNNSKLRHHHRQGSPVASPPVKRRKGPSEESPSRWEDGGGGLLLLSRMPSLDIETIWEALPSSSS</sequence>
<keyword evidence="3" id="KW-0805">Transcription regulation</keyword>
<dbReference type="Pfam" id="PF00847">
    <property type="entry name" value="AP2"/>
    <property type="match status" value="1"/>
</dbReference>
<feature type="compositionally biased region" description="Pro residues" evidence="9">
    <location>
        <begin position="174"/>
        <end position="186"/>
    </location>
</feature>
<comment type="similarity">
    <text evidence="8">Belongs to the AP2/ERF transcription factor family. ERF subfamily.</text>
</comment>
<evidence type="ECO:0000256" key="5">
    <source>
        <dbReference type="ARBA" id="ARBA00023159"/>
    </source>
</evidence>
<keyword evidence="4" id="KW-0238">DNA-binding</keyword>